<reference evidence="3 4" key="1">
    <citation type="journal article" date="2015" name="Sci. Rep.">
        <title>Genome of the facultative scuticociliatosis pathogen Pseudocohnilembus persalinus provides insight into its virulence through horizontal gene transfer.</title>
        <authorList>
            <person name="Xiong J."/>
            <person name="Wang G."/>
            <person name="Cheng J."/>
            <person name="Tian M."/>
            <person name="Pan X."/>
            <person name="Warren A."/>
            <person name="Jiang C."/>
            <person name="Yuan D."/>
            <person name="Miao W."/>
        </authorList>
    </citation>
    <scope>NUCLEOTIDE SEQUENCE [LARGE SCALE GENOMIC DNA]</scope>
    <source>
        <strain evidence="3">36N120E</strain>
    </source>
</reference>
<sequence>MVTGPNKAYYGYSYGFPKGKINENESGIQCAIREVWEEIGFNCEQYISEDNCITYMPSQEKVNKFYIVDGVDENTNFKTQKILKFIAALEKWIENINEQSEKNNAFTKKENFIRQKMNNQFQIDRYNEFKKLLEVQAKGFSQLFEPKNEYLIVPVKQDNMSNNPFDEFKLDTEKLNNIFFQ</sequence>
<evidence type="ECO:0000259" key="2">
    <source>
        <dbReference type="Pfam" id="PF00293"/>
    </source>
</evidence>
<name>A0A0V0QQZ4_PSEPJ</name>
<gene>
    <name evidence="3" type="ORF">PPERSA_03113</name>
</gene>
<dbReference type="Proteomes" id="UP000054937">
    <property type="component" value="Unassembled WGS sequence"/>
</dbReference>
<accession>A0A0V0QQZ4</accession>
<dbReference type="SUPFAM" id="SSF55811">
    <property type="entry name" value="Nudix"/>
    <property type="match status" value="1"/>
</dbReference>
<evidence type="ECO:0000313" key="3">
    <source>
        <dbReference type="EMBL" id="KRX04722.1"/>
    </source>
</evidence>
<evidence type="ECO:0000256" key="1">
    <source>
        <dbReference type="ARBA" id="ARBA00022801"/>
    </source>
</evidence>
<dbReference type="PANTHER" id="PTHR23114">
    <property type="entry name" value="M7GPPPN-MRNA HYDROLASE"/>
    <property type="match status" value="1"/>
</dbReference>
<dbReference type="EMBL" id="LDAU01000112">
    <property type="protein sequence ID" value="KRX04722.1"/>
    <property type="molecule type" value="Genomic_DNA"/>
</dbReference>
<keyword evidence="1 3" id="KW-0378">Hydrolase</keyword>
<comment type="caution">
    <text evidence="3">The sequence shown here is derived from an EMBL/GenBank/DDBJ whole genome shotgun (WGS) entry which is preliminary data.</text>
</comment>
<dbReference type="Gene3D" id="3.90.79.10">
    <property type="entry name" value="Nucleoside Triphosphate Pyrophosphohydrolase"/>
    <property type="match status" value="1"/>
</dbReference>
<keyword evidence="4" id="KW-1185">Reference proteome</keyword>
<dbReference type="AlphaFoldDB" id="A0A0V0QQZ4"/>
<dbReference type="InterPro" id="IPR020084">
    <property type="entry name" value="NUDIX_hydrolase_CS"/>
</dbReference>
<evidence type="ECO:0000313" key="4">
    <source>
        <dbReference type="Proteomes" id="UP000054937"/>
    </source>
</evidence>
<dbReference type="PROSITE" id="PS00893">
    <property type="entry name" value="NUDIX_BOX"/>
    <property type="match status" value="1"/>
</dbReference>
<dbReference type="OrthoDB" id="290175at2759"/>
<dbReference type="InterPro" id="IPR015797">
    <property type="entry name" value="NUDIX_hydrolase-like_dom_sf"/>
</dbReference>
<organism evidence="3 4">
    <name type="scientific">Pseudocohnilembus persalinus</name>
    <name type="common">Ciliate</name>
    <dbReference type="NCBI Taxonomy" id="266149"/>
    <lineage>
        <taxon>Eukaryota</taxon>
        <taxon>Sar</taxon>
        <taxon>Alveolata</taxon>
        <taxon>Ciliophora</taxon>
        <taxon>Intramacronucleata</taxon>
        <taxon>Oligohymenophorea</taxon>
        <taxon>Scuticociliatia</taxon>
        <taxon>Philasterida</taxon>
        <taxon>Pseudocohnilembidae</taxon>
        <taxon>Pseudocohnilembus</taxon>
    </lineage>
</organism>
<dbReference type="InParanoid" id="A0A0V0QQZ4"/>
<proteinExistence type="predicted"/>
<dbReference type="Pfam" id="PF00293">
    <property type="entry name" value="NUDIX"/>
    <property type="match status" value="1"/>
</dbReference>
<feature type="domain" description="Nudix hydrolase" evidence="2">
    <location>
        <begin position="13"/>
        <end position="47"/>
    </location>
</feature>
<dbReference type="GO" id="GO:0000932">
    <property type="term" value="C:P-body"/>
    <property type="evidence" value="ECO:0007669"/>
    <property type="project" value="TreeGrafter"/>
</dbReference>
<protein>
    <submittedName>
        <fullName evidence="3">NUDIX hydrolase domain protein</fullName>
    </submittedName>
</protein>
<dbReference type="GO" id="GO:0016787">
    <property type="term" value="F:hydrolase activity"/>
    <property type="evidence" value="ECO:0007669"/>
    <property type="project" value="UniProtKB-KW"/>
</dbReference>
<dbReference type="PANTHER" id="PTHR23114:SF17">
    <property type="entry name" value="M7GPPPN-MRNA HYDROLASE"/>
    <property type="match status" value="1"/>
</dbReference>
<dbReference type="GO" id="GO:0000290">
    <property type="term" value="P:deadenylation-dependent decapping of nuclear-transcribed mRNA"/>
    <property type="evidence" value="ECO:0007669"/>
    <property type="project" value="TreeGrafter"/>
</dbReference>
<dbReference type="InterPro" id="IPR000086">
    <property type="entry name" value="NUDIX_hydrolase_dom"/>
</dbReference>